<accession>A0A3N4I0G0</accession>
<gene>
    <name evidence="2" type="ORF">BJ508DRAFT_312044</name>
</gene>
<feature type="region of interest" description="Disordered" evidence="1">
    <location>
        <begin position="101"/>
        <end position="123"/>
    </location>
</feature>
<protein>
    <submittedName>
        <fullName evidence="2">Uncharacterized protein</fullName>
    </submittedName>
</protein>
<keyword evidence="3" id="KW-1185">Reference proteome</keyword>
<dbReference type="Proteomes" id="UP000275078">
    <property type="component" value="Unassembled WGS sequence"/>
</dbReference>
<reference evidence="2 3" key="1">
    <citation type="journal article" date="2018" name="Nat. Ecol. Evol.">
        <title>Pezizomycetes genomes reveal the molecular basis of ectomycorrhizal truffle lifestyle.</title>
        <authorList>
            <person name="Murat C."/>
            <person name="Payen T."/>
            <person name="Noel B."/>
            <person name="Kuo A."/>
            <person name="Morin E."/>
            <person name="Chen J."/>
            <person name="Kohler A."/>
            <person name="Krizsan K."/>
            <person name="Balestrini R."/>
            <person name="Da Silva C."/>
            <person name="Montanini B."/>
            <person name="Hainaut M."/>
            <person name="Levati E."/>
            <person name="Barry K.W."/>
            <person name="Belfiori B."/>
            <person name="Cichocki N."/>
            <person name="Clum A."/>
            <person name="Dockter R.B."/>
            <person name="Fauchery L."/>
            <person name="Guy J."/>
            <person name="Iotti M."/>
            <person name="Le Tacon F."/>
            <person name="Lindquist E.A."/>
            <person name="Lipzen A."/>
            <person name="Malagnac F."/>
            <person name="Mello A."/>
            <person name="Molinier V."/>
            <person name="Miyauchi S."/>
            <person name="Poulain J."/>
            <person name="Riccioni C."/>
            <person name="Rubini A."/>
            <person name="Sitrit Y."/>
            <person name="Splivallo R."/>
            <person name="Traeger S."/>
            <person name="Wang M."/>
            <person name="Zifcakova L."/>
            <person name="Wipf D."/>
            <person name="Zambonelli A."/>
            <person name="Paolocci F."/>
            <person name="Nowrousian M."/>
            <person name="Ottonello S."/>
            <person name="Baldrian P."/>
            <person name="Spatafora J.W."/>
            <person name="Henrissat B."/>
            <person name="Nagy L.G."/>
            <person name="Aury J.M."/>
            <person name="Wincker P."/>
            <person name="Grigoriev I.V."/>
            <person name="Bonfante P."/>
            <person name="Martin F.M."/>
        </authorList>
    </citation>
    <scope>NUCLEOTIDE SEQUENCE [LARGE SCALE GENOMIC DNA]</scope>
    <source>
        <strain evidence="2 3">RN42</strain>
    </source>
</reference>
<dbReference type="EMBL" id="ML119765">
    <property type="protein sequence ID" value="RPA75364.1"/>
    <property type="molecule type" value="Genomic_DNA"/>
</dbReference>
<evidence type="ECO:0000313" key="2">
    <source>
        <dbReference type="EMBL" id="RPA75364.1"/>
    </source>
</evidence>
<evidence type="ECO:0000313" key="3">
    <source>
        <dbReference type="Proteomes" id="UP000275078"/>
    </source>
</evidence>
<name>A0A3N4I0G0_ASCIM</name>
<evidence type="ECO:0000256" key="1">
    <source>
        <dbReference type="SAM" id="MobiDB-lite"/>
    </source>
</evidence>
<sequence length="517" mass="54924">MDDFANHVSFDYTTGPRVAPVARMWAEGAPLMGSQGNPETSAGEGAAQPVDLTGFFGINAQEDAESHPYNPVTGSLLPLVGFPAANNEDNNLVETDLPPLAHGPESQGGLDGATTHVAANSNPEVPYGPLPHAVMPITTAMGNPASSTSTTTVVNTTLSSSFVPAAILTDITNLPTTPATAPAPHMVVAAAITAGVSATPAAPIIDEPMPAAPEVQRRLTLRQRRFLERQMLVVVSAATAANPISAQEIAASIANSHPHIHAHYVNANGLHRHVEDMDYLAFRLQGGRNVMWLNNAGRARLAGMAVVQNVAWPGSGEQNQTGNMYRTIDGYLQQMTVPPRVSKAQPREAFTFTASLGVSGRSWSSDTFNCKDFPNVFISFTSFVSSTSREYTPLPESPAFLPTADVNSDYFVVFNRHHSPLQPAPKDLKPSIHLPKLALHPDHSADPSSGPFCASWTESGLDIRELCVVLVEQLEDVDLLLGELLWNGASGWLGAAAAVVGIVDGWWGGAGRHCNFD</sequence>
<organism evidence="2 3">
    <name type="scientific">Ascobolus immersus RN42</name>
    <dbReference type="NCBI Taxonomy" id="1160509"/>
    <lineage>
        <taxon>Eukaryota</taxon>
        <taxon>Fungi</taxon>
        <taxon>Dikarya</taxon>
        <taxon>Ascomycota</taxon>
        <taxon>Pezizomycotina</taxon>
        <taxon>Pezizomycetes</taxon>
        <taxon>Pezizales</taxon>
        <taxon>Ascobolaceae</taxon>
        <taxon>Ascobolus</taxon>
    </lineage>
</organism>
<proteinExistence type="predicted"/>
<dbReference type="AlphaFoldDB" id="A0A3N4I0G0"/>